<keyword evidence="1" id="KW-0472">Membrane</keyword>
<reference evidence="2 3" key="1">
    <citation type="journal article" date="2016" name="Mol. Biol. Evol.">
        <title>Comparative Genomics of Early-Diverging Mushroom-Forming Fungi Provides Insights into the Origins of Lignocellulose Decay Capabilities.</title>
        <authorList>
            <person name="Nagy L.G."/>
            <person name="Riley R."/>
            <person name="Tritt A."/>
            <person name="Adam C."/>
            <person name="Daum C."/>
            <person name="Floudas D."/>
            <person name="Sun H."/>
            <person name="Yadav J.S."/>
            <person name="Pangilinan J."/>
            <person name="Larsson K.H."/>
            <person name="Matsuura K."/>
            <person name="Barry K."/>
            <person name="Labutti K."/>
            <person name="Kuo R."/>
            <person name="Ohm R.A."/>
            <person name="Bhattacharya S.S."/>
            <person name="Shirouzu T."/>
            <person name="Yoshinaga Y."/>
            <person name="Martin F.M."/>
            <person name="Grigoriev I.V."/>
            <person name="Hibbett D.S."/>
        </authorList>
    </citation>
    <scope>NUCLEOTIDE SEQUENCE [LARGE SCALE GENOMIC DNA]</scope>
    <source>
        <strain evidence="2 3">HHB9708</strain>
    </source>
</reference>
<evidence type="ECO:0000256" key="1">
    <source>
        <dbReference type="SAM" id="Phobius"/>
    </source>
</evidence>
<proteinExistence type="predicted"/>
<keyword evidence="1" id="KW-0812">Transmembrane</keyword>
<feature type="transmembrane region" description="Helical" evidence="1">
    <location>
        <begin position="132"/>
        <end position="149"/>
    </location>
</feature>
<protein>
    <submittedName>
        <fullName evidence="2">Uncharacterized protein</fullName>
    </submittedName>
</protein>
<name>A0A164RTX4_9AGAM</name>
<dbReference type="Proteomes" id="UP000076722">
    <property type="component" value="Unassembled WGS sequence"/>
</dbReference>
<dbReference type="EMBL" id="KV419418">
    <property type="protein sequence ID" value="KZS90881.1"/>
    <property type="molecule type" value="Genomic_DNA"/>
</dbReference>
<accession>A0A164RTX4</accession>
<evidence type="ECO:0000313" key="2">
    <source>
        <dbReference type="EMBL" id="KZS90881.1"/>
    </source>
</evidence>
<sequence length="152" mass="17059">MALSSSSHSAVNHIDQLLITVAPERSPLKAKAKAVAAVRLPRHTPSSTRNQSILAETKGSRTTPLHLPYHIHLLRHHSAFLVLNLIPDELRTARSKNLTFILFRSRSLALSDDSGCWRWTWGMAIEVSNSRFVIHLIGLALIANYLFYIRST</sequence>
<evidence type="ECO:0000313" key="3">
    <source>
        <dbReference type="Proteomes" id="UP000076722"/>
    </source>
</evidence>
<dbReference type="AlphaFoldDB" id="A0A164RTX4"/>
<organism evidence="2 3">
    <name type="scientific">Sistotremastrum niveocremeum HHB9708</name>
    <dbReference type="NCBI Taxonomy" id="1314777"/>
    <lineage>
        <taxon>Eukaryota</taxon>
        <taxon>Fungi</taxon>
        <taxon>Dikarya</taxon>
        <taxon>Basidiomycota</taxon>
        <taxon>Agaricomycotina</taxon>
        <taxon>Agaricomycetes</taxon>
        <taxon>Sistotremastrales</taxon>
        <taxon>Sistotremastraceae</taxon>
        <taxon>Sertulicium</taxon>
        <taxon>Sertulicium niveocremeum</taxon>
    </lineage>
</organism>
<keyword evidence="3" id="KW-1185">Reference proteome</keyword>
<keyword evidence="1" id="KW-1133">Transmembrane helix</keyword>
<gene>
    <name evidence="2" type="ORF">SISNIDRAFT_487900</name>
</gene>